<gene>
    <name evidence="2" type="ORF">DPMN_055680</name>
</gene>
<evidence type="ECO:0000313" key="2">
    <source>
        <dbReference type="EMBL" id="KAH3729702.1"/>
    </source>
</evidence>
<reference evidence="2" key="2">
    <citation type="submission" date="2020-11" db="EMBL/GenBank/DDBJ databases">
        <authorList>
            <person name="McCartney M.A."/>
            <person name="Auch B."/>
            <person name="Kono T."/>
            <person name="Mallez S."/>
            <person name="Becker A."/>
            <person name="Gohl D.M."/>
            <person name="Silverstein K.A.T."/>
            <person name="Koren S."/>
            <person name="Bechman K.B."/>
            <person name="Herman A."/>
            <person name="Abrahante J.E."/>
            <person name="Garbe J."/>
        </authorList>
    </citation>
    <scope>NUCLEOTIDE SEQUENCE</scope>
    <source>
        <strain evidence="2">Duluth1</strain>
        <tissue evidence="2">Whole animal</tissue>
    </source>
</reference>
<evidence type="ECO:0000259" key="1">
    <source>
        <dbReference type="PROSITE" id="PS50238"/>
    </source>
</evidence>
<dbReference type="Gene3D" id="1.10.555.10">
    <property type="entry name" value="Rho GTPase activation protein"/>
    <property type="match status" value="1"/>
</dbReference>
<dbReference type="InterPro" id="IPR039102">
    <property type="entry name" value="FAM13"/>
</dbReference>
<dbReference type="AlphaFoldDB" id="A0A9D4HQV1"/>
<dbReference type="GO" id="GO:0007165">
    <property type="term" value="P:signal transduction"/>
    <property type="evidence" value="ECO:0007669"/>
    <property type="project" value="InterPro"/>
</dbReference>
<dbReference type="Proteomes" id="UP000828390">
    <property type="component" value="Unassembled WGS sequence"/>
</dbReference>
<name>A0A9D4HQV1_DREPO</name>
<accession>A0A9D4HQV1</accession>
<dbReference type="SUPFAM" id="SSF48350">
    <property type="entry name" value="GTPase activation domain, GAP"/>
    <property type="match status" value="1"/>
</dbReference>
<comment type="caution">
    <text evidence="2">The sequence shown here is derived from an EMBL/GenBank/DDBJ whole genome shotgun (WGS) entry which is preliminary data.</text>
</comment>
<dbReference type="PANTHER" id="PTHR15904:SF17">
    <property type="entry name" value="RHO-GAP DOMAIN-CONTAINING PROTEIN"/>
    <property type="match status" value="1"/>
</dbReference>
<evidence type="ECO:0000313" key="3">
    <source>
        <dbReference type="Proteomes" id="UP000828390"/>
    </source>
</evidence>
<dbReference type="PANTHER" id="PTHR15904">
    <property type="entry name" value="FAM13"/>
    <property type="match status" value="1"/>
</dbReference>
<reference evidence="2" key="1">
    <citation type="journal article" date="2019" name="bioRxiv">
        <title>The Genome of the Zebra Mussel, Dreissena polymorpha: A Resource for Invasive Species Research.</title>
        <authorList>
            <person name="McCartney M.A."/>
            <person name="Auch B."/>
            <person name="Kono T."/>
            <person name="Mallez S."/>
            <person name="Zhang Y."/>
            <person name="Obille A."/>
            <person name="Becker A."/>
            <person name="Abrahante J.E."/>
            <person name="Garbe J."/>
            <person name="Badalamenti J.P."/>
            <person name="Herman A."/>
            <person name="Mangelson H."/>
            <person name="Liachko I."/>
            <person name="Sullivan S."/>
            <person name="Sone E.D."/>
            <person name="Koren S."/>
            <person name="Silverstein K.A.T."/>
            <person name="Beckman K.B."/>
            <person name="Gohl D.M."/>
        </authorList>
    </citation>
    <scope>NUCLEOTIDE SEQUENCE</scope>
    <source>
        <strain evidence="2">Duluth1</strain>
        <tissue evidence="2">Whole animal</tissue>
    </source>
</reference>
<dbReference type="InterPro" id="IPR000198">
    <property type="entry name" value="RhoGAP_dom"/>
</dbReference>
<proteinExistence type="predicted"/>
<dbReference type="EMBL" id="JAIWYP010000012">
    <property type="protein sequence ID" value="KAH3729702.1"/>
    <property type="molecule type" value="Genomic_DNA"/>
</dbReference>
<dbReference type="PROSITE" id="PS50238">
    <property type="entry name" value="RHOGAP"/>
    <property type="match status" value="1"/>
</dbReference>
<keyword evidence="3" id="KW-1185">Reference proteome</keyword>
<sequence>MHPEDIFRPSSSHATIENLRGPFDSRGEASLDECGDIMASQACSMCSSGPVRMTAQFFAIHERYPKDPKSCVIYLKPLLKKPPNEHYDLRKHVIRFLAIVACNEQVNKMSPMTMAIVCGPNLFMSGKGLIALFTEADEDAQNVYQERKRNN</sequence>
<dbReference type="InterPro" id="IPR008936">
    <property type="entry name" value="Rho_GTPase_activation_prot"/>
</dbReference>
<dbReference type="CDD" id="cd00159">
    <property type="entry name" value="RhoGAP"/>
    <property type="match status" value="1"/>
</dbReference>
<protein>
    <recommendedName>
        <fullName evidence="1">Rho-GAP domain-containing protein</fullName>
    </recommendedName>
</protein>
<feature type="domain" description="Rho-GAP" evidence="1">
    <location>
        <begin position="1"/>
        <end position="151"/>
    </location>
</feature>
<dbReference type="Pfam" id="PF00620">
    <property type="entry name" value="RhoGAP"/>
    <property type="match status" value="1"/>
</dbReference>
<organism evidence="2 3">
    <name type="scientific">Dreissena polymorpha</name>
    <name type="common">Zebra mussel</name>
    <name type="synonym">Mytilus polymorpha</name>
    <dbReference type="NCBI Taxonomy" id="45954"/>
    <lineage>
        <taxon>Eukaryota</taxon>
        <taxon>Metazoa</taxon>
        <taxon>Spiralia</taxon>
        <taxon>Lophotrochozoa</taxon>
        <taxon>Mollusca</taxon>
        <taxon>Bivalvia</taxon>
        <taxon>Autobranchia</taxon>
        <taxon>Heteroconchia</taxon>
        <taxon>Euheterodonta</taxon>
        <taxon>Imparidentia</taxon>
        <taxon>Neoheterodontei</taxon>
        <taxon>Myida</taxon>
        <taxon>Dreissenoidea</taxon>
        <taxon>Dreissenidae</taxon>
        <taxon>Dreissena</taxon>
    </lineage>
</organism>